<dbReference type="AlphaFoldDB" id="A0A4Y6UV14"/>
<organism evidence="2 3">
    <name type="scientific">Saccharibacillus brassicae</name>
    <dbReference type="NCBI Taxonomy" id="2583377"/>
    <lineage>
        <taxon>Bacteria</taxon>
        <taxon>Bacillati</taxon>
        <taxon>Bacillota</taxon>
        <taxon>Bacilli</taxon>
        <taxon>Bacillales</taxon>
        <taxon>Paenibacillaceae</taxon>
        <taxon>Saccharibacillus</taxon>
    </lineage>
</organism>
<protein>
    <submittedName>
        <fullName evidence="2">ABC transporter permease</fullName>
    </submittedName>
</protein>
<dbReference type="KEGG" id="saca:FFV09_08940"/>
<name>A0A4Y6UV14_SACBS</name>
<dbReference type="OrthoDB" id="2943698at2"/>
<feature type="transmembrane region" description="Helical" evidence="1">
    <location>
        <begin position="199"/>
        <end position="223"/>
    </location>
</feature>
<evidence type="ECO:0000313" key="3">
    <source>
        <dbReference type="Proteomes" id="UP000316968"/>
    </source>
</evidence>
<feature type="transmembrane region" description="Helical" evidence="1">
    <location>
        <begin position="166"/>
        <end position="192"/>
    </location>
</feature>
<feature type="transmembrane region" description="Helical" evidence="1">
    <location>
        <begin position="243"/>
        <end position="262"/>
    </location>
</feature>
<dbReference type="PANTHER" id="PTHR37305">
    <property type="entry name" value="INTEGRAL MEMBRANE PROTEIN-RELATED"/>
    <property type="match status" value="1"/>
</dbReference>
<evidence type="ECO:0000313" key="2">
    <source>
        <dbReference type="EMBL" id="QDH20964.1"/>
    </source>
</evidence>
<dbReference type="Proteomes" id="UP000316968">
    <property type="component" value="Chromosome"/>
</dbReference>
<reference evidence="2 3" key="1">
    <citation type="submission" date="2019-06" db="EMBL/GenBank/DDBJ databases">
        <title>Saccharibacillus brassicae sp. nov., an endophytic bacterium isolated from Chinese cabbage seeds (Brassica pekinensis).</title>
        <authorList>
            <person name="Jiang L."/>
            <person name="Lee J."/>
            <person name="Kim S.W."/>
        </authorList>
    </citation>
    <scope>NUCLEOTIDE SEQUENCE [LARGE SCALE GENOMIC DNA]</scope>
    <source>
        <strain evidence="3">KCTC 43072 / ATSA2</strain>
    </source>
</reference>
<proteinExistence type="predicted"/>
<keyword evidence="3" id="KW-1185">Reference proteome</keyword>
<sequence>MLLNKEKQSGVGTGNLLRSEAQRVFKRKRTWAVIAVYLLFVPLECLFLAMMNTSFYDMNRPVALDSLNTAPFLLRELAILMHFVVIPMLAADSFGGDVSSGALRLALIRPVSRVRLFLAKWAVLGLIVGVLTLFTWAAGTVFGSIFMAPAAETTLPGAGTVGAAGALGYGLSFYGIAFCVFVALIGIGGLVARLVPNPVLAYVGTLAVIVGGLYASDRLAFLLSVSDSIFRFLGQTGGSDAGLGWTVCVLLAGCAIMGTWSWKRREWTQ</sequence>
<feature type="transmembrane region" description="Helical" evidence="1">
    <location>
        <begin position="72"/>
        <end position="95"/>
    </location>
</feature>
<evidence type="ECO:0000256" key="1">
    <source>
        <dbReference type="SAM" id="Phobius"/>
    </source>
</evidence>
<keyword evidence="1" id="KW-0812">Transmembrane</keyword>
<gene>
    <name evidence="2" type="ORF">FFV09_08940</name>
</gene>
<accession>A0A4Y6UV14</accession>
<feature type="transmembrane region" description="Helical" evidence="1">
    <location>
        <begin position="116"/>
        <end position="146"/>
    </location>
</feature>
<dbReference type="PANTHER" id="PTHR37305:SF1">
    <property type="entry name" value="MEMBRANE PROTEIN"/>
    <property type="match status" value="1"/>
</dbReference>
<feature type="transmembrane region" description="Helical" evidence="1">
    <location>
        <begin position="31"/>
        <end position="52"/>
    </location>
</feature>
<dbReference type="Pfam" id="PF12730">
    <property type="entry name" value="ABC2_membrane_4"/>
    <property type="match status" value="1"/>
</dbReference>
<dbReference type="EMBL" id="CP041217">
    <property type="protein sequence ID" value="QDH20964.1"/>
    <property type="molecule type" value="Genomic_DNA"/>
</dbReference>
<keyword evidence="1" id="KW-1133">Transmembrane helix</keyword>
<keyword evidence="1" id="KW-0472">Membrane</keyword>